<accession>A0A823A104</accession>
<comment type="caution">
    <text evidence="1">The sequence shown here is derived from an EMBL/GenBank/DDBJ whole genome shotgun (WGS) entry which is preliminary data.</text>
</comment>
<reference evidence="1 2" key="1">
    <citation type="journal article" date="2020" name="Mol. Biol. Evol.">
        <title>Distinct Expression and Methylation Patterns for Genes with Different Fates following a Single Whole-Genome Duplication in Flowering Plants.</title>
        <authorList>
            <person name="Shi T."/>
            <person name="Rahmani R.S."/>
            <person name="Gugger P.F."/>
            <person name="Wang M."/>
            <person name="Li H."/>
            <person name="Zhang Y."/>
            <person name="Li Z."/>
            <person name="Wang Q."/>
            <person name="Van de Peer Y."/>
            <person name="Marchal K."/>
            <person name="Chen J."/>
        </authorList>
    </citation>
    <scope>NUCLEOTIDE SEQUENCE [LARGE SCALE GENOMIC DNA]</scope>
    <source>
        <tissue evidence="1">Leaf</tissue>
    </source>
</reference>
<organism evidence="1 2">
    <name type="scientific">Nelumbo nucifera</name>
    <name type="common">Sacred lotus</name>
    <dbReference type="NCBI Taxonomy" id="4432"/>
    <lineage>
        <taxon>Eukaryota</taxon>
        <taxon>Viridiplantae</taxon>
        <taxon>Streptophyta</taxon>
        <taxon>Embryophyta</taxon>
        <taxon>Tracheophyta</taxon>
        <taxon>Spermatophyta</taxon>
        <taxon>Magnoliopsida</taxon>
        <taxon>Proteales</taxon>
        <taxon>Nelumbonaceae</taxon>
        <taxon>Nelumbo</taxon>
    </lineage>
</organism>
<evidence type="ECO:0000313" key="2">
    <source>
        <dbReference type="Proteomes" id="UP000607653"/>
    </source>
</evidence>
<keyword evidence="2" id="KW-1185">Reference proteome</keyword>
<gene>
    <name evidence="1" type="ORF">HUJ06_018643</name>
</gene>
<dbReference type="EMBL" id="DUZY01000008">
    <property type="protein sequence ID" value="DAD48706.1"/>
    <property type="molecule type" value="Genomic_DNA"/>
</dbReference>
<sequence>MSKINDSKPLCLSLISSGHCSLVHKSIVHNYQLSSLVLLQSIQRSAFVTAWDYSLSYITNNTISFSFTRL</sequence>
<protein>
    <submittedName>
        <fullName evidence="1">Uncharacterized protein</fullName>
    </submittedName>
</protein>
<dbReference type="AlphaFoldDB" id="A0A823A104"/>
<dbReference type="Proteomes" id="UP000607653">
    <property type="component" value="Unassembled WGS sequence"/>
</dbReference>
<name>A0A823A104_NELNU</name>
<evidence type="ECO:0000313" key="1">
    <source>
        <dbReference type="EMBL" id="DAD48706.1"/>
    </source>
</evidence>
<proteinExistence type="predicted"/>